<sequence length="434" mass="48500">MVDENSSTNEAWVVGDNFGLSIPADPDALLEGGTEFLTYAFRASGQLAENNRVVSIVDSAEFFDGGSGKKLQMTVEYEKPNSALPNRLFVKFSRNFDNALWDSAKHMMLSEVNFALLSRSPDFPVKVPLLMFGDLESESETGLLITELIPYGEGNVEIPHPKCMDYLMDDADAVDHYRAIFASMGRLSGAHRAGKLSPEFDELFGDAEAGAAQFRSQASDDHTVQRAQRMFDFIERYPKLFPDHFQEAGLREEFLSFMADGFAARPRIQEILQSGRPKFVAFSHWNGNIDNCWFERQPDGSLVCGFIDWANCGVLPFTQVVSGALGCAEPSVWAENLDELLSVFIQEFEAQGVEKLSREELSLHVRLSLATNFGISMAAPVAVARDIEDIDAVSGPRDPIFRDLYTSRVMLFTMTNLIENWKNLNLGELVRKLR</sequence>
<proteinExistence type="predicted"/>
<dbReference type="EMBL" id="CAFBMO010000032">
    <property type="protein sequence ID" value="CAB4907753.1"/>
    <property type="molecule type" value="Genomic_DNA"/>
</dbReference>
<evidence type="ECO:0000313" key="1">
    <source>
        <dbReference type="EMBL" id="CAB4907753.1"/>
    </source>
</evidence>
<accession>A0A6J7GTZ6</accession>
<dbReference type="AlphaFoldDB" id="A0A6J7GTZ6"/>
<name>A0A6J7GTZ6_9ZZZZ</name>
<reference evidence="1" key="1">
    <citation type="submission" date="2020-05" db="EMBL/GenBank/DDBJ databases">
        <authorList>
            <person name="Chiriac C."/>
            <person name="Salcher M."/>
            <person name="Ghai R."/>
            <person name="Kavagutti S V."/>
        </authorList>
    </citation>
    <scope>NUCLEOTIDE SEQUENCE</scope>
</reference>
<protein>
    <submittedName>
        <fullName evidence="1">Unannotated protein</fullName>
    </submittedName>
</protein>
<gene>
    <name evidence="1" type="ORF">UFOPK3576_00889</name>
</gene>
<organism evidence="1">
    <name type="scientific">freshwater metagenome</name>
    <dbReference type="NCBI Taxonomy" id="449393"/>
    <lineage>
        <taxon>unclassified sequences</taxon>
        <taxon>metagenomes</taxon>
        <taxon>ecological metagenomes</taxon>
    </lineage>
</organism>